<organism evidence="2 3">
    <name type="scientific">Pyrenophora teres f. teres</name>
    <dbReference type="NCBI Taxonomy" id="97479"/>
    <lineage>
        <taxon>Eukaryota</taxon>
        <taxon>Fungi</taxon>
        <taxon>Dikarya</taxon>
        <taxon>Ascomycota</taxon>
        <taxon>Pezizomycotina</taxon>
        <taxon>Dothideomycetes</taxon>
        <taxon>Pleosporomycetidae</taxon>
        <taxon>Pleosporales</taxon>
        <taxon>Pleosporineae</taxon>
        <taxon>Pleosporaceae</taxon>
        <taxon>Pyrenophora</taxon>
    </lineage>
</organism>
<evidence type="ECO:0000256" key="1">
    <source>
        <dbReference type="SAM" id="MobiDB-lite"/>
    </source>
</evidence>
<proteinExistence type="predicted"/>
<reference evidence="2" key="1">
    <citation type="submission" date="2021-02" db="EMBL/GenBank/DDBJ databases">
        <authorList>
            <person name="Syme A R."/>
            <person name="Syme A R."/>
            <person name="Moolhuijzen P."/>
        </authorList>
    </citation>
    <scope>NUCLEOTIDE SEQUENCE</scope>
    <source>
        <strain evidence="2">W1-1</strain>
    </source>
</reference>
<evidence type="ECO:0000313" key="3">
    <source>
        <dbReference type="Proteomes" id="UP000472372"/>
    </source>
</evidence>
<protein>
    <submittedName>
        <fullName evidence="2">Uncharacterized protein</fullName>
    </submittedName>
</protein>
<evidence type="ECO:0000313" key="2">
    <source>
        <dbReference type="EMBL" id="CAE7208416.1"/>
    </source>
</evidence>
<feature type="compositionally biased region" description="Basic and acidic residues" evidence="1">
    <location>
        <begin position="10"/>
        <end position="22"/>
    </location>
</feature>
<name>A0A6S6WDI3_9PLEO</name>
<dbReference type="AlphaFoldDB" id="A0A6S6WDI3"/>
<feature type="region of interest" description="Disordered" evidence="1">
    <location>
        <begin position="1"/>
        <end position="22"/>
    </location>
</feature>
<gene>
    <name evidence="2" type="ORF">PTTW11_09835</name>
</gene>
<sequence length="645" mass="71598">MSHPFGEPHAMSEAEKSSDEEIWDEMDKKDLSYRLGWPNLTPLPLTMIMPTPTNRLPNEPKHLQYVKNVLSANKITVTEIHFLLRVPKWEESEQNRDHMTLLVLCDTEKSTRTHLRTSIVEIRQYFKGLGGPEDQLKIEFLDFRALHDQWTLPLGPNDTIVDQWPDVLESLIAELSRLKERWLSIELCHRGLYNDTKRCPLTVVITTPSAKEDEHWWTQVLPHLRTSVTSPFVFKYEVLYGKSLYAMDTTWGGPEYRMSESWYDKELCMGPSIGIFKGPRHAGTAGTAGGVVTLGNKGSFALTNFHVVTDNRIDEMTKGTHLSPAPKELRSNPQVFVSPADIDHRAYIALLESRKTAMESKPITKGSTADEARNSIITQLAKLREQPRAFGALVAGSGRMSAKAPKFMTDETNGEPNLPPSGEEEAVTELLWPMDWALIRLLNGRSMANMMSTEKLASGNVPIGGTSLPPGGSAKHWTALNAGACDLLRDNVNAAKYGRTTGWTFGVIDRTLVGINPEEGFKKIAEKYGYTEDKHGYAWGLKKRRPDHPPVFTGGDSGSICVHDPSGTWLGLLFGETAIGTGLLLPIDVVFKDIERVTGQKVTDPTWCVVSPKSEERFAGFAGELSGGDPEEDFADAFGAGFDSE</sequence>
<dbReference type="Proteomes" id="UP000472372">
    <property type="component" value="Chromosome 9"/>
</dbReference>
<dbReference type="EMBL" id="HG992985">
    <property type="protein sequence ID" value="CAE7208416.1"/>
    <property type="molecule type" value="Genomic_DNA"/>
</dbReference>
<accession>A0A6S6WDI3</accession>